<dbReference type="GO" id="GO:0005886">
    <property type="term" value="C:plasma membrane"/>
    <property type="evidence" value="ECO:0007669"/>
    <property type="project" value="UniProtKB-SubCell"/>
</dbReference>
<evidence type="ECO:0000256" key="8">
    <source>
        <dbReference type="SAM" id="Phobius"/>
    </source>
</evidence>
<evidence type="ECO:0000256" key="7">
    <source>
        <dbReference type="ARBA" id="ARBA00023136"/>
    </source>
</evidence>
<keyword evidence="5 8" id="KW-0812">Transmembrane</keyword>
<evidence type="ECO:0000259" key="9">
    <source>
        <dbReference type="Pfam" id="PF00892"/>
    </source>
</evidence>
<dbReference type="PANTHER" id="PTHR22911">
    <property type="entry name" value="ACYL-MALONYL CONDENSING ENZYME-RELATED"/>
    <property type="match status" value="1"/>
</dbReference>
<evidence type="ECO:0000313" key="10">
    <source>
        <dbReference type="EMBL" id="SDP34201.1"/>
    </source>
</evidence>
<dbReference type="InterPro" id="IPR037185">
    <property type="entry name" value="EmrE-like"/>
</dbReference>
<feature type="transmembrane region" description="Helical" evidence="8">
    <location>
        <begin position="234"/>
        <end position="251"/>
    </location>
</feature>
<name>A0A1H0RX99_9BACI</name>
<proteinExistence type="inferred from homology"/>
<dbReference type="InterPro" id="IPR004626">
    <property type="entry name" value="RarD"/>
</dbReference>
<keyword evidence="6 8" id="KW-1133">Transmembrane helix</keyword>
<keyword evidence="7 8" id="KW-0472">Membrane</keyword>
<evidence type="ECO:0000256" key="4">
    <source>
        <dbReference type="ARBA" id="ARBA00022475"/>
    </source>
</evidence>
<feature type="transmembrane region" description="Helical" evidence="8">
    <location>
        <begin position="91"/>
        <end position="111"/>
    </location>
</feature>
<evidence type="ECO:0000256" key="2">
    <source>
        <dbReference type="ARBA" id="ARBA00007362"/>
    </source>
</evidence>
<feature type="transmembrane region" description="Helical" evidence="8">
    <location>
        <begin position="54"/>
        <end position="71"/>
    </location>
</feature>
<evidence type="ECO:0000256" key="1">
    <source>
        <dbReference type="ARBA" id="ARBA00004651"/>
    </source>
</evidence>
<dbReference type="AlphaFoldDB" id="A0A1H0RX99"/>
<comment type="subcellular location">
    <subcellularLocation>
        <location evidence="1">Cell membrane</location>
        <topology evidence="1">Multi-pass membrane protein</topology>
    </subcellularLocation>
</comment>
<evidence type="ECO:0000256" key="5">
    <source>
        <dbReference type="ARBA" id="ARBA00022692"/>
    </source>
</evidence>
<feature type="transmembrane region" description="Helical" evidence="8">
    <location>
        <begin position="169"/>
        <end position="186"/>
    </location>
</feature>
<dbReference type="EMBL" id="FNJU01000002">
    <property type="protein sequence ID" value="SDP34201.1"/>
    <property type="molecule type" value="Genomic_DNA"/>
</dbReference>
<feature type="transmembrane region" description="Helical" evidence="8">
    <location>
        <begin position="145"/>
        <end position="163"/>
    </location>
</feature>
<keyword evidence="3" id="KW-0813">Transport</keyword>
<dbReference type="STRING" id="930152.SAMN05216565_102432"/>
<dbReference type="PANTHER" id="PTHR22911:SF137">
    <property type="entry name" value="SOLUTE CARRIER FAMILY 35 MEMBER G2-RELATED"/>
    <property type="match status" value="1"/>
</dbReference>
<gene>
    <name evidence="10" type="ORF">SAMN05216565_102432</name>
</gene>
<feature type="domain" description="EamA" evidence="9">
    <location>
        <begin position="23"/>
        <end position="163"/>
    </location>
</feature>
<feature type="transmembrane region" description="Helical" evidence="8">
    <location>
        <begin position="195"/>
        <end position="214"/>
    </location>
</feature>
<protein>
    <submittedName>
        <fullName evidence="10">Chloramphenicol-sensitive protein RarD</fullName>
    </submittedName>
</protein>
<accession>A0A1H0RX99</accession>
<organism evidence="10 11">
    <name type="scientific">Litchfieldia salsa</name>
    <dbReference type="NCBI Taxonomy" id="930152"/>
    <lineage>
        <taxon>Bacteria</taxon>
        <taxon>Bacillati</taxon>
        <taxon>Bacillota</taxon>
        <taxon>Bacilli</taxon>
        <taxon>Bacillales</taxon>
        <taxon>Bacillaceae</taxon>
        <taxon>Litchfieldia</taxon>
    </lineage>
</organism>
<dbReference type="Pfam" id="PF00892">
    <property type="entry name" value="EamA"/>
    <property type="match status" value="2"/>
</dbReference>
<reference evidence="11" key="1">
    <citation type="submission" date="2016-10" db="EMBL/GenBank/DDBJ databases">
        <authorList>
            <person name="Varghese N."/>
            <person name="Submissions S."/>
        </authorList>
    </citation>
    <scope>NUCLEOTIDE SEQUENCE [LARGE SCALE GENOMIC DNA]</scope>
    <source>
        <strain evidence="11">IBRC-M10078</strain>
    </source>
</reference>
<feature type="transmembrane region" description="Helical" evidence="8">
    <location>
        <begin position="263"/>
        <end position="281"/>
    </location>
</feature>
<dbReference type="Proteomes" id="UP000199159">
    <property type="component" value="Unassembled WGS sequence"/>
</dbReference>
<comment type="similarity">
    <text evidence="2">Belongs to the EamA transporter family.</text>
</comment>
<dbReference type="NCBIfam" id="TIGR00688">
    <property type="entry name" value="rarD"/>
    <property type="match status" value="1"/>
</dbReference>
<feature type="domain" description="EamA" evidence="9">
    <location>
        <begin position="174"/>
        <end position="302"/>
    </location>
</feature>
<evidence type="ECO:0000256" key="6">
    <source>
        <dbReference type="ARBA" id="ARBA00022989"/>
    </source>
</evidence>
<dbReference type="InterPro" id="IPR000620">
    <property type="entry name" value="EamA_dom"/>
</dbReference>
<feature type="transmembrane region" description="Helical" evidence="8">
    <location>
        <begin position="123"/>
        <end position="140"/>
    </location>
</feature>
<feature type="transmembrane region" description="Helical" evidence="8">
    <location>
        <begin position="24"/>
        <end position="42"/>
    </location>
</feature>
<keyword evidence="4" id="KW-1003">Cell membrane</keyword>
<sequence length="325" mass="36370">MYTVYFLKVGFGMKGVESNEQNKGIMYAFSAYLLWGVLPLYWKLLDTISAIEILAHRIVWSFLFVFAIILITKKGKQLKQQLGSLIHRKKVLLGIVISSLLVTSNWFIFIWAVNSNHIIETSLGYYINPLVSVLLGVLVLKERLSFWQTVSFALAGIGVLILTFQYGSFPWVSITLALSFGLYGLVKKMANLDSLIGLMLETMIITPFALYFLISIQAKGNGTFLNTSVDQQLLLVGAGVATALPLLWFAQGARRIPLSMVGILQYIAPTISLMIGVFLFNEEFTKTHLITFIFIWSALVIYSFSKTKLMVALQPKIGKKRSISA</sequence>
<dbReference type="SUPFAM" id="SSF103481">
    <property type="entry name" value="Multidrug resistance efflux transporter EmrE"/>
    <property type="match status" value="2"/>
</dbReference>
<evidence type="ECO:0000256" key="3">
    <source>
        <dbReference type="ARBA" id="ARBA00022448"/>
    </source>
</evidence>
<evidence type="ECO:0000313" key="11">
    <source>
        <dbReference type="Proteomes" id="UP000199159"/>
    </source>
</evidence>
<feature type="transmembrane region" description="Helical" evidence="8">
    <location>
        <begin position="287"/>
        <end position="304"/>
    </location>
</feature>
<keyword evidence="11" id="KW-1185">Reference proteome</keyword>